<protein>
    <submittedName>
        <fullName evidence="1">Uncharacterized protein</fullName>
    </submittedName>
</protein>
<comment type="caution">
    <text evidence="1">The sequence shown here is derived from an EMBL/GenBank/DDBJ whole genome shotgun (WGS) entry which is preliminary data.</text>
</comment>
<evidence type="ECO:0000313" key="1">
    <source>
        <dbReference type="EMBL" id="KAF8462873.1"/>
    </source>
</evidence>
<proteinExistence type="predicted"/>
<sequence>MGNSPRTPSIHILDDDSLLHVFYLYRPFLLGEDQIDTARLQGGTGRWVRGRWWYKPAHVCQRWRNLVLASATYLDVSLVCTYGTPVADMLAYSPPLPLVIDYFDGDRDMTEDEEGAILALKQRDRIRRVRLDIPVTSLQKIIMAMDEEYPILEYLIAMPPKEDTSTILILPETLQAPHLCYLTLIGFALPTRSRLLTTAVGLVSLCLFMNDPSTYFHPNTLLHWLSFMPQLETLAVFFFTAVPNHEIERQLTHTPIITPVTLPNLHLFRFGGVSAYLEALIHRITTPRLKKLKIEFFNRLTFSVPRLLQFVITIENLRFDSAKFGFYDERVYLRVYPRGEIGIYALTVNVDCWHLDWQVSSMAQISSSLSQMFSAVEHLALEHEVHTMSSEEHDEVDRTEWRKLLRSFRNVKTFQIDNGLVEQLSHCLELEDGELPLELLPELQELTYSGSGNTGDAFTSFINARQNAGRPVTLFLESEQDDPALVSHAQGFPALTSGSIEAGSNLDT</sequence>
<keyword evidence="2" id="KW-1185">Reference proteome</keyword>
<organism evidence="1 2">
    <name type="scientific">Russula ochroleuca</name>
    <dbReference type="NCBI Taxonomy" id="152965"/>
    <lineage>
        <taxon>Eukaryota</taxon>
        <taxon>Fungi</taxon>
        <taxon>Dikarya</taxon>
        <taxon>Basidiomycota</taxon>
        <taxon>Agaricomycotina</taxon>
        <taxon>Agaricomycetes</taxon>
        <taxon>Russulales</taxon>
        <taxon>Russulaceae</taxon>
        <taxon>Russula</taxon>
    </lineage>
</organism>
<gene>
    <name evidence="1" type="ORF">DFH94DRAFT_482153</name>
</gene>
<reference evidence="1" key="2">
    <citation type="journal article" date="2020" name="Nat. Commun.">
        <title>Large-scale genome sequencing of mycorrhizal fungi provides insights into the early evolution of symbiotic traits.</title>
        <authorList>
            <person name="Miyauchi S."/>
            <person name="Kiss E."/>
            <person name="Kuo A."/>
            <person name="Drula E."/>
            <person name="Kohler A."/>
            <person name="Sanchez-Garcia M."/>
            <person name="Morin E."/>
            <person name="Andreopoulos B."/>
            <person name="Barry K.W."/>
            <person name="Bonito G."/>
            <person name="Buee M."/>
            <person name="Carver A."/>
            <person name="Chen C."/>
            <person name="Cichocki N."/>
            <person name="Clum A."/>
            <person name="Culley D."/>
            <person name="Crous P.W."/>
            <person name="Fauchery L."/>
            <person name="Girlanda M."/>
            <person name="Hayes R.D."/>
            <person name="Keri Z."/>
            <person name="LaButti K."/>
            <person name="Lipzen A."/>
            <person name="Lombard V."/>
            <person name="Magnuson J."/>
            <person name="Maillard F."/>
            <person name="Murat C."/>
            <person name="Nolan M."/>
            <person name="Ohm R.A."/>
            <person name="Pangilinan J."/>
            <person name="Pereira M.F."/>
            <person name="Perotto S."/>
            <person name="Peter M."/>
            <person name="Pfister S."/>
            <person name="Riley R."/>
            <person name="Sitrit Y."/>
            <person name="Stielow J.B."/>
            <person name="Szollosi G."/>
            <person name="Zifcakova L."/>
            <person name="Stursova M."/>
            <person name="Spatafora J.W."/>
            <person name="Tedersoo L."/>
            <person name="Vaario L.M."/>
            <person name="Yamada A."/>
            <person name="Yan M."/>
            <person name="Wang P."/>
            <person name="Xu J."/>
            <person name="Bruns T."/>
            <person name="Baldrian P."/>
            <person name="Vilgalys R."/>
            <person name="Dunand C."/>
            <person name="Henrissat B."/>
            <person name="Grigoriev I.V."/>
            <person name="Hibbett D."/>
            <person name="Nagy L.G."/>
            <person name="Martin F.M."/>
        </authorList>
    </citation>
    <scope>NUCLEOTIDE SEQUENCE</scope>
    <source>
        <strain evidence="1">Prilba</strain>
    </source>
</reference>
<accession>A0A9P5MPU2</accession>
<evidence type="ECO:0000313" key="2">
    <source>
        <dbReference type="Proteomes" id="UP000759537"/>
    </source>
</evidence>
<dbReference type="Proteomes" id="UP000759537">
    <property type="component" value="Unassembled WGS sequence"/>
</dbReference>
<dbReference type="AlphaFoldDB" id="A0A9P5MPU2"/>
<dbReference type="EMBL" id="WHVB01000083">
    <property type="protein sequence ID" value="KAF8462873.1"/>
    <property type="molecule type" value="Genomic_DNA"/>
</dbReference>
<name>A0A9P5MPU2_9AGAM</name>
<reference evidence="1" key="1">
    <citation type="submission" date="2019-10" db="EMBL/GenBank/DDBJ databases">
        <authorList>
            <consortium name="DOE Joint Genome Institute"/>
            <person name="Kuo A."/>
            <person name="Miyauchi S."/>
            <person name="Kiss E."/>
            <person name="Drula E."/>
            <person name="Kohler A."/>
            <person name="Sanchez-Garcia M."/>
            <person name="Andreopoulos B."/>
            <person name="Barry K.W."/>
            <person name="Bonito G."/>
            <person name="Buee M."/>
            <person name="Carver A."/>
            <person name="Chen C."/>
            <person name="Cichocki N."/>
            <person name="Clum A."/>
            <person name="Culley D."/>
            <person name="Crous P.W."/>
            <person name="Fauchery L."/>
            <person name="Girlanda M."/>
            <person name="Hayes R."/>
            <person name="Keri Z."/>
            <person name="LaButti K."/>
            <person name="Lipzen A."/>
            <person name="Lombard V."/>
            <person name="Magnuson J."/>
            <person name="Maillard F."/>
            <person name="Morin E."/>
            <person name="Murat C."/>
            <person name="Nolan M."/>
            <person name="Ohm R."/>
            <person name="Pangilinan J."/>
            <person name="Pereira M."/>
            <person name="Perotto S."/>
            <person name="Peter M."/>
            <person name="Riley R."/>
            <person name="Sitrit Y."/>
            <person name="Stielow B."/>
            <person name="Szollosi G."/>
            <person name="Zifcakova L."/>
            <person name="Stursova M."/>
            <person name="Spatafora J.W."/>
            <person name="Tedersoo L."/>
            <person name="Vaario L.-M."/>
            <person name="Yamada A."/>
            <person name="Yan M."/>
            <person name="Wang P."/>
            <person name="Xu J."/>
            <person name="Bruns T."/>
            <person name="Baldrian P."/>
            <person name="Vilgalys R."/>
            <person name="Henrissat B."/>
            <person name="Grigoriev I.V."/>
            <person name="Hibbett D."/>
            <person name="Nagy L.G."/>
            <person name="Martin F.M."/>
        </authorList>
    </citation>
    <scope>NUCLEOTIDE SEQUENCE</scope>
    <source>
        <strain evidence="1">Prilba</strain>
    </source>
</reference>